<proteinExistence type="predicted"/>
<dbReference type="Proteomes" id="UP001163624">
    <property type="component" value="Chromosome"/>
</dbReference>
<accession>A0ABY7A1C4</accession>
<evidence type="ECO:0000313" key="1">
    <source>
        <dbReference type="EMBL" id="WAI50085.1"/>
    </source>
</evidence>
<sequence length="206" mass="22787">MPRLRPVHGMFFLVIALLAFGLGTWVARTSAPPKPPQWLGEWMEKVFDPLADNRLTLSDLQAVQAGELWLTASQDGPQLHYRGQLRSEEGAWHVEAELALNDAEHESLARATGMQPGSKDQPLSADMMRQLDGKLVAELALAPQEDLAVGRLAASLGDPRLRLQTDAGEAWVYPERGLTLLHKDGQLQWLRVVPRSTFQRTGTPSP</sequence>
<name>A0ABY7A1C4_9PSED</name>
<keyword evidence="2" id="KW-1185">Reference proteome</keyword>
<gene>
    <name evidence="1" type="ORF">OU419_02110</name>
</gene>
<dbReference type="RefSeq" id="WP_254470045.1">
    <property type="nucleotide sequence ID" value="NZ_CP113432.1"/>
</dbReference>
<dbReference type="EMBL" id="CP113432">
    <property type="protein sequence ID" value="WAI50085.1"/>
    <property type="molecule type" value="Genomic_DNA"/>
</dbReference>
<reference evidence="1" key="1">
    <citation type="submission" date="2022-11" db="EMBL/GenBank/DDBJ databases">
        <title>Pseudomonas triclosanedens sp. nov., a triclosan degrader isolated from activated sludge.</title>
        <authorList>
            <person name="Yin Y."/>
            <person name="Lu Z."/>
        </authorList>
    </citation>
    <scope>NUCLEOTIDE SEQUENCE</scope>
    <source>
        <strain evidence="1">ZM23</strain>
    </source>
</reference>
<protein>
    <submittedName>
        <fullName evidence="1">Uncharacterized protein</fullName>
    </submittedName>
</protein>
<organism evidence="1 2">
    <name type="scientific">Pseudomonas triclosanedens</name>
    <dbReference type="NCBI Taxonomy" id="2961893"/>
    <lineage>
        <taxon>Bacteria</taxon>
        <taxon>Pseudomonadati</taxon>
        <taxon>Pseudomonadota</taxon>
        <taxon>Gammaproteobacteria</taxon>
        <taxon>Pseudomonadales</taxon>
        <taxon>Pseudomonadaceae</taxon>
        <taxon>Pseudomonas</taxon>
    </lineage>
</organism>
<evidence type="ECO:0000313" key="2">
    <source>
        <dbReference type="Proteomes" id="UP001163624"/>
    </source>
</evidence>